<keyword evidence="1" id="KW-0472">Membrane</keyword>
<dbReference type="EMBL" id="BAAAKW010000005">
    <property type="protein sequence ID" value="GAA1206369.1"/>
    <property type="molecule type" value="Genomic_DNA"/>
</dbReference>
<gene>
    <name evidence="2" type="ORF">GCM10009655_01720</name>
</gene>
<feature type="transmembrane region" description="Helical" evidence="1">
    <location>
        <begin position="16"/>
        <end position="35"/>
    </location>
</feature>
<reference evidence="2 3" key="1">
    <citation type="journal article" date="2019" name="Int. J. Syst. Evol. Microbiol.">
        <title>The Global Catalogue of Microorganisms (GCM) 10K type strain sequencing project: providing services to taxonomists for standard genome sequencing and annotation.</title>
        <authorList>
            <consortium name="The Broad Institute Genomics Platform"/>
            <consortium name="The Broad Institute Genome Sequencing Center for Infectious Disease"/>
            <person name="Wu L."/>
            <person name="Ma J."/>
        </authorList>
    </citation>
    <scope>NUCLEOTIDE SEQUENCE [LARGE SCALE GENOMIC DNA]</scope>
    <source>
        <strain evidence="2 3">JCM 12762</strain>
    </source>
</reference>
<keyword evidence="3" id="KW-1185">Reference proteome</keyword>
<keyword evidence="1" id="KW-1133">Transmembrane helix</keyword>
<dbReference type="RefSeq" id="WP_343922330.1">
    <property type="nucleotide sequence ID" value="NZ_BAAAKW010000005.1"/>
</dbReference>
<comment type="caution">
    <text evidence="2">The sequence shown here is derived from an EMBL/GenBank/DDBJ whole genome shotgun (WGS) entry which is preliminary data.</text>
</comment>
<evidence type="ECO:0008006" key="4">
    <source>
        <dbReference type="Google" id="ProtNLM"/>
    </source>
</evidence>
<evidence type="ECO:0000313" key="2">
    <source>
        <dbReference type="EMBL" id="GAA1206369.1"/>
    </source>
</evidence>
<accession>A0ABN1VD80</accession>
<protein>
    <recommendedName>
        <fullName evidence="4">TadE family protein</fullName>
    </recommendedName>
</protein>
<dbReference type="Proteomes" id="UP001500943">
    <property type="component" value="Unassembled WGS sequence"/>
</dbReference>
<proteinExistence type="predicted"/>
<name>A0ABN1VD80_9MICO</name>
<evidence type="ECO:0000313" key="3">
    <source>
        <dbReference type="Proteomes" id="UP001500943"/>
    </source>
</evidence>
<keyword evidence="1" id="KW-0812">Transmembrane</keyword>
<evidence type="ECO:0000256" key="1">
    <source>
        <dbReference type="SAM" id="Phobius"/>
    </source>
</evidence>
<organism evidence="2 3">
    <name type="scientific">Rhodoglobus aureus</name>
    <dbReference type="NCBI Taxonomy" id="191497"/>
    <lineage>
        <taxon>Bacteria</taxon>
        <taxon>Bacillati</taxon>
        <taxon>Actinomycetota</taxon>
        <taxon>Actinomycetes</taxon>
        <taxon>Micrococcales</taxon>
        <taxon>Microbacteriaceae</taxon>
        <taxon>Rhodoglobus</taxon>
    </lineage>
</organism>
<sequence length="151" mass="16054">MRHAVARLREDQGSSSLEFITVGMIMLIPLVYLVLTMSAIQGGALAAEGAARQAARVFVQADTLSEAEGSAERAIEFALNNYGIDPTDASVEILCTPDPADCLMRHGYVTVNIAVVIDLPLAPPVLSGNFPVQIPLDATATQQVSQFRGSR</sequence>